<protein>
    <recommendedName>
        <fullName evidence="3">SH3b domain-containing protein</fullName>
    </recommendedName>
</protein>
<feature type="signal peptide" evidence="2">
    <location>
        <begin position="1"/>
        <end position="22"/>
    </location>
</feature>
<dbReference type="Proteomes" id="UP001300672">
    <property type="component" value="Chromosome"/>
</dbReference>
<evidence type="ECO:0000256" key="1">
    <source>
        <dbReference type="SAM" id="MobiDB-lite"/>
    </source>
</evidence>
<sequence length="223" mass="23889">MGKLLRVSLLTLALSIPAITYAASASKNLVVYKTTNLAPGELVNLRAAPSTTAKSLARLPINTGGIVPTGEEKKVNNTTWVRVYWSGVGGWMSKAYLTADNELTNTKPSTTSNKPTTKPASTTTTVMKCTGTEPFWNIEITDKQLKVKMMDGPRYVVPVSFRQTSANNRTIAVIAGANGTNSAQTFLQKTDNCSDGMSDTNYPYAITGVVNGRQVISGCCKVQ</sequence>
<dbReference type="Gene3D" id="2.30.30.40">
    <property type="entry name" value="SH3 Domains"/>
    <property type="match status" value="1"/>
</dbReference>
<evidence type="ECO:0000259" key="3">
    <source>
        <dbReference type="SMART" id="SM00287"/>
    </source>
</evidence>
<reference evidence="4" key="2">
    <citation type="submission" date="2023-04" db="EMBL/GenBank/DDBJ databases">
        <authorList>
            <person name="Beletskiy A.V."/>
            <person name="Mardanov A.V."/>
            <person name="Ravin N.V."/>
        </authorList>
    </citation>
    <scope>NUCLEOTIDE SEQUENCE</scope>
    <source>
        <strain evidence="4">GKL-01</strain>
    </source>
</reference>
<dbReference type="InterPro" id="IPR003646">
    <property type="entry name" value="SH3-like_bac-type"/>
</dbReference>
<accession>A0AA95H6C9</accession>
<evidence type="ECO:0000313" key="4">
    <source>
        <dbReference type="EMBL" id="WGZ91692.1"/>
    </source>
</evidence>
<feature type="compositionally biased region" description="Low complexity" evidence="1">
    <location>
        <begin position="104"/>
        <end position="123"/>
    </location>
</feature>
<reference evidence="4" key="1">
    <citation type="journal article" date="2023" name="Int. J. Mol. Sci.">
        <title>Metagenomics Revealed a New Genus 'Candidatus Thiocaldithrix dubininis' gen. nov., sp. nov. and a New Species 'Candidatus Thiothrix putei' sp. nov. in the Family Thiotrichaceae, Some Members of Which Have Traits of Both Na+- and H+-Motive Energetics.</title>
        <authorList>
            <person name="Ravin N.V."/>
            <person name="Muntyan M.S."/>
            <person name="Smolyakov D.D."/>
            <person name="Rudenko T.S."/>
            <person name="Beletsky A.V."/>
            <person name="Mardanov A.V."/>
            <person name="Grabovich M.Y."/>
        </authorList>
    </citation>
    <scope>NUCLEOTIDE SEQUENCE</scope>
    <source>
        <strain evidence="4">GKL-01</strain>
    </source>
</reference>
<dbReference type="KEGG" id="tdu:QJT80_04265"/>
<feature type="chain" id="PRO_5041689221" description="SH3b domain-containing protein" evidence="2">
    <location>
        <begin position="23"/>
        <end position="223"/>
    </location>
</feature>
<organism evidence="4">
    <name type="scientific">Candidatus Thiocaldithrix dubininis</name>
    <dbReference type="NCBI Taxonomy" id="3080823"/>
    <lineage>
        <taxon>Bacteria</taxon>
        <taxon>Pseudomonadati</taxon>
        <taxon>Pseudomonadota</taxon>
        <taxon>Gammaproteobacteria</taxon>
        <taxon>Thiotrichales</taxon>
        <taxon>Thiotrichaceae</taxon>
        <taxon>Candidatus Thiocaldithrix</taxon>
    </lineage>
</organism>
<dbReference type="SMART" id="SM00287">
    <property type="entry name" value="SH3b"/>
    <property type="match status" value="1"/>
</dbReference>
<evidence type="ECO:0000256" key="2">
    <source>
        <dbReference type="SAM" id="SignalP"/>
    </source>
</evidence>
<feature type="domain" description="SH3b" evidence="3">
    <location>
        <begin position="32"/>
        <end position="101"/>
    </location>
</feature>
<keyword evidence="2" id="KW-0732">Signal</keyword>
<gene>
    <name evidence="4" type="ORF">QJT80_04265</name>
</gene>
<proteinExistence type="predicted"/>
<name>A0AA95H6C9_9GAMM</name>
<feature type="region of interest" description="Disordered" evidence="1">
    <location>
        <begin position="103"/>
        <end position="123"/>
    </location>
</feature>
<dbReference type="AlphaFoldDB" id="A0AA95H6C9"/>
<dbReference type="EMBL" id="CP124755">
    <property type="protein sequence ID" value="WGZ91692.1"/>
    <property type="molecule type" value="Genomic_DNA"/>
</dbReference>